<dbReference type="Gene3D" id="2.60.120.10">
    <property type="entry name" value="Jelly Rolls"/>
    <property type="match status" value="1"/>
</dbReference>
<evidence type="ECO:0000259" key="1">
    <source>
        <dbReference type="Pfam" id="PF07883"/>
    </source>
</evidence>
<accession>A0A0G0LT22</accession>
<dbReference type="STRING" id="1618345.UT18_C0012G0029"/>
<dbReference type="InterPro" id="IPR011051">
    <property type="entry name" value="RmlC_Cupin_sf"/>
</dbReference>
<dbReference type="InterPro" id="IPR014710">
    <property type="entry name" value="RmlC-like_jellyroll"/>
</dbReference>
<dbReference type="Pfam" id="PF07883">
    <property type="entry name" value="Cupin_2"/>
    <property type="match status" value="1"/>
</dbReference>
<evidence type="ECO:0000313" key="3">
    <source>
        <dbReference type="Proteomes" id="UP000034207"/>
    </source>
</evidence>
<dbReference type="AlphaFoldDB" id="A0A0G0LT22"/>
<evidence type="ECO:0000313" key="2">
    <source>
        <dbReference type="EMBL" id="KKQ94177.1"/>
    </source>
</evidence>
<organism evidence="2 3">
    <name type="scientific">candidate division CPR2 bacterium GW2011_GWC2_39_10</name>
    <dbReference type="NCBI Taxonomy" id="1618345"/>
    <lineage>
        <taxon>Bacteria</taxon>
        <taxon>Bacteria division CPR2</taxon>
    </lineage>
</organism>
<gene>
    <name evidence="2" type="ORF">UT18_C0012G0029</name>
</gene>
<dbReference type="SUPFAM" id="SSF51182">
    <property type="entry name" value="RmlC-like cupins"/>
    <property type="match status" value="1"/>
</dbReference>
<sequence length="119" mass="13671">MNKVEVVNKLKELYPKANIVLNDEKNPTEIVAETEPDKGKAIAVIDKSAAHHHNYTKERYIIQRGSLELFVDGTKHDLKEGDVFDIEPGQVHYAIGNQTWFEEISTPPWSIEDHFLEEE</sequence>
<reference evidence="2 3" key="1">
    <citation type="journal article" date="2015" name="Nature">
        <title>rRNA introns, odd ribosomes, and small enigmatic genomes across a large radiation of phyla.</title>
        <authorList>
            <person name="Brown C.T."/>
            <person name="Hug L.A."/>
            <person name="Thomas B.C."/>
            <person name="Sharon I."/>
            <person name="Castelle C.J."/>
            <person name="Singh A."/>
            <person name="Wilkins M.J."/>
            <person name="Williams K.H."/>
            <person name="Banfield J.F."/>
        </authorList>
    </citation>
    <scope>NUCLEOTIDE SEQUENCE [LARGE SCALE GENOMIC DNA]</scope>
</reference>
<name>A0A0G0LT22_UNCC2</name>
<comment type="caution">
    <text evidence="2">The sequence shown here is derived from an EMBL/GenBank/DDBJ whole genome shotgun (WGS) entry which is preliminary data.</text>
</comment>
<feature type="domain" description="Cupin type-2" evidence="1">
    <location>
        <begin position="47"/>
        <end position="94"/>
    </location>
</feature>
<proteinExistence type="predicted"/>
<dbReference type="EMBL" id="LBVV01000012">
    <property type="protein sequence ID" value="KKQ94177.1"/>
    <property type="molecule type" value="Genomic_DNA"/>
</dbReference>
<protein>
    <recommendedName>
        <fullName evidence="1">Cupin type-2 domain-containing protein</fullName>
    </recommendedName>
</protein>
<dbReference type="Proteomes" id="UP000034207">
    <property type="component" value="Unassembled WGS sequence"/>
</dbReference>
<dbReference type="InterPro" id="IPR013096">
    <property type="entry name" value="Cupin_2"/>
</dbReference>